<dbReference type="PATRIC" id="fig|1423804.4.peg.95"/>
<evidence type="ECO:0000313" key="2">
    <source>
        <dbReference type="Proteomes" id="UP000051442"/>
    </source>
</evidence>
<organism evidence="1 2">
    <name type="scientific">Secundilactobacillus similis DSM 23365 = JCM 2765</name>
    <dbReference type="NCBI Taxonomy" id="1423804"/>
    <lineage>
        <taxon>Bacteria</taxon>
        <taxon>Bacillati</taxon>
        <taxon>Bacillota</taxon>
        <taxon>Bacilli</taxon>
        <taxon>Lactobacillales</taxon>
        <taxon>Lactobacillaceae</taxon>
        <taxon>Secundilactobacillus</taxon>
    </lineage>
</organism>
<name>A0A0R2FM63_9LACO</name>
<dbReference type="RefSeq" id="WP_156301769.1">
    <property type="nucleotide sequence ID" value="NZ_AYZM01000055.1"/>
</dbReference>
<sequence length="272" mass="30743">MKLKNHFIISIIVLLLSISFVASPLTVSANSYNKAYVTKNITVYRFIAGNCFANSRLGNSLRLNKWKTITIKPFYHMGKDGYFLHVAGHGTTIYYARTNSTHWFKVGALSLNSATPQAFKTVSDNSFDFNKYVPGFLTAGNVATVYTTVNDAATQTGKTYTLKNIYKKMLVQRNNGGKWNTLKINYDGKILYYVNSDGVIRPYNTYRDADPFDSTIDSPYSPNSYSKIYMKNGNHIYNGTHWDKVVTYGNGGNSVFVTQSYICKNGHWFKTK</sequence>
<dbReference type="OrthoDB" id="2328576at2"/>
<protein>
    <submittedName>
        <fullName evidence="1">Uncharacterized protein</fullName>
    </submittedName>
</protein>
<evidence type="ECO:0000313" key="1">
    <source>
        <dbReference type="EMBL" id="KRN25978.1"/>
    </source>
</evidence>
<dbReference type="Proteomes" id="UP000051442">
    <property type="component" value="Unassembled WGS sequence"/>
</dbReference>
<dbReference type="STRING" id="1423804.FD14_GL000084"/>
<reference evidence="1 2" key="1">
    <citation type="journal article" date="2015" name="Genome Announc.">
        <title>Expanding the biotechnology potential of lactobacilli through comparative genomics of 213 strains and associated genera.</title>
        <authorList>
            <person name="Sun Z."/>
            <person name="Harris H.M."/>
            <person name="McCann A."/>
            <person name="Guo C."/>
            <person name="Argimon S."/>
            <person name="Zhang W."/>
            <person name="Yang X."/>
            <person name="Jeffery I.B."/>
            <person name="Cooney J.C."/>
            <person name="Kagawa T.F."/>
            <person name="Liu W."/>
            <person name="Song Y."/>
            <person name="Salvetti E."/>
            <person name="Wrobel A."/>
            <person name="Rasinkangas P."/>
            <person name="Parkhill J."/>
            <person name="Rea M.C."/>
            <person name="O'Sullivan O."/>
            <person name="Ritari J."/>
            <person name="Douillard F.P."/>
            <person name="Paul Ross R."/>
            <person name="Yang R."/>
            <person name="Briner A.E."/>
            <person name="Felis G.E."/>
            <person name="de Vos W.M."/>
            <person name="Barrangou R."/>
            <person name="Klaenhammer T.R."/>
            <person name="Caufield P.W."/>
            <person name="Cui Y."/>
            <person name="Zhang H."/>
            <person name="O'Toole P.W."/>
        </authorList>
    </citation>
    <scope>NUCLEOTIDE SEQUENCE [LARGE SCALE GENOMIC DNA]</scope>
    <source>
        <strain evidence="1 2">DSM 23365</strain>
    </source>
</reference>
<keyword evidence="2" id="KW-1185">Reference proteome</keyword>
<accession>A0A0R2FM63</accession>
<gene>
    <name evidence="1" type="ORF">FD14_GL000084</name>
</gene>
<proteinExistence type="predicted"/>
<dbReference type="EMBL" id="AYZM01000055">
    <property type="protein sequence ID" value="KRN25978.1"/>
    <property type="molecule type" value="Genomic_DNA"/>
</dbReference>
<comment type="caution">
    <text evidence="1">The sequence shown here is derived from an EMBL/GenBank/DDBJ whole genome shotgun (WGS) entry which is preliminary data.</text>
</comment>
<dbReference type="AlphaFoldDB" id="A0A0R2FM63"/>